<dbReference type="UniPathway" id="UPA00109">
    <property type="reaction ID" value="UER00182"/>
</dbReference>
<dbReference type="AlphaFoldDB" id="A0A7K3NQB5"/>
<dbReference type="InterPro" id="IPR012004">
    <property type="entry name" value="PyroP-dep_PFK_TP0108"/>
</dbReference>
<comment type="caution">
    <text evidence="14">The sequence shown here is derived from an EMBL/GenBank/DDBJ whole genome shotgun (WGS) entry which is preliminary data.</text>
</comment>
<protein>
    <submittedName>
        <fullName evidence="14">ATP-dependent 6-phosphofructokinase</fullName>
    </submittedName>
</protein>
<dbReference type="InterPro" id="IPR022953">
    <property type="entry name" value="ATP_PFK"/>
</dbReference>
<keyword evidence="4" id="KW-0479">Metal-binding</keyword>
<gene>
    <name evidence="14" type="ORF">G3N56_16715</name>
</gene>
<evidence type="ECO:0000256" key="10">
    <source>
        <dbReference type="ARBA" id="ARBA00038478"/>
    </source>
</evidence>
<dbReference type="Proteomes" id="UP000469724">
    <property type="component" value="Unassembled WGS sequence"/>
</dbReference>
<dbReference type="PRINTS" id="PR00476">
    <property type="entry name" value="PHFRCTKINASE"/>
</dbReference>
<keyword evidence="5" id="KW-0547">Nucleotide-binding</keyword>
<evidence type="ECO:0000256" key="3">
    <source>
        <dbReference type="ARBA" id="ARBA00022679"/>
    </source>
</evidence>
<accession>A0A7K3NQB5</accession>
<evidence type="ECO:0000256" key="7">
    <source>
        <dbReference type="ARBA" id="ARBA00022840"/>
    </source>
</evidence>
<evidence type="ECO:0000256" key="9">
    <source>
        <dbReference type="ARBA" id="ARBA00023152"/>
    </source>
</evidence>
<evidence type="ECO:0000256" key="11">
    <source>
        <dbReference type="ARBA" id="ARBA00048070"/>
    </source>
</evidence>
<dbReference type="GO" id="GO:0005737">
    <property type="term" value="C:cytoplasm"/>
    <property type="evidence" value="ECO:0007669"/>
    <property type="project" value="UniProtKB-ARBA"/>
</dbReference>
<comment type="function">
    <text evidence="2">Catalyzes the phosphorylation of D-fructose 6-phosphate, the first committing step of glycolysis. Uses inorganic phosphate (PPi) as phosphoryl donor instead of ATP like common ATP-dependent phosphofructokinases (ATP-PFKs), which renders the reaction reversible, and can thus function both in glycolysis and gluconeogenesis. Consistently, PPi-PFK can replace the enzymes of both the forward (ATP-PFK) and reverse (fructose-bisphosphatase (FBPase)) reactions.</text>
</comment>
<dbReference type="Pfam" id="PF00365">
    <property type="entry name" value="PFK"/>
    <property type="match status" value="1"/>
</dbReference>
<dbReference type="GO" id="GO:0005524">
    <property type="term" value="F:ATP binding"/>
    <property type="evidence" value="ECO:0007669"/>
    <property type="project" value="UniProtKB-KW"/>
</dbReference>
<dbReference type="GO" id="GO:0006002">
    <property type="term" value="P:fructose 6-phosphate metabolic process"/>
    <property type="evidence" value="ECO:0007669"/>
    <property type="project" value="InterPro"/>
</dbReference>
<dbReference type="InterPro" id="IPR050929">
    <property type="entry name" value="PFKA"/>
</dbReference>
<evidence type="ECO:0000256" key="6">
    <source>
        <dbReference type="ARBA" id="ARBA00022777"/>
    </source>
</evidence>
<comment type="similarity">
    <text evidence="10">Belongs to the phosphofructokinase type A (PFKA) family.</text>
</comment>
<evidence type="ECO:0000256" key="1">
    <source>
        <dbReference type="ARBA" id="ARBA00001946"/>
    </source>
</evidence>
<dbReference type="InterPro" id="IPR035966">
    <property type="entry name" value="PKF_sf"/>
</dbReference>
<feature type="domain" description="Phosphofructokinase" evidence="13">
    <location>
        <begin position="76"/>
        <end position="381"/>
    </location>
</feature>
<keyword evidence="3" id="KW-0808">Transferase</keyword>
<dbReference type="PIRSF" id="PIRSF000534">
    <property type="entry name" value="PPi_PFK_TP0108"/>
    <property type="match status" value="1"/>
</dbReference>
<organism evidence="14 15">
    <name type="scientific">Desulfolutivibrio sulfodismutans</name>
    <dbReference type="NCBI Taxonomy" id="63561"/>
    <lineage>
        <taxon>Bacteria</taxon>
        <taxon>Pseudomonadati</taxon>
        <taxon>Thermodesulfobacteriota</taxon>
        <taxon>Desulfovibrionia</taxon>
        <taxon>Desulfovibrionales</taxon>
        <taxon>Desulfovibrionaceae</taxon>
        <taxon>Desulfolutivibrio</taxon>
    </lineage>
</organism>
<dbReference type="EMBL" id="JAAGRQ010000097">
    <property type="protein sequence ID" value="NDY58378.1"/>
    <property type="molecule type" value="Genomic_DNA"/>
</dbReference>
<dbReference type="GO" id="GO:0046872">
    <property type="term" value="F:metal ion binding"/>
    <property type="evidence" value="ECO:0007669"/>
    <property type="project" value="UniProtKB-KW"/>
</dbReference>
<comment type="catalytic activity">
    <reaction evidence="12">
        <text>beta-D-fructose 6-phosphate + diphosphate = beta-D-fructose 1,6-bisphosphate + phosphate + H(+)</text>
        <dbReference type="Rhea" id="RHEA:13613"/>
        <dbReference type="ChEBI" id="CHEBI:15378"/>
        <dbReference type="ChEBI" id="CHEBI:32966"/>
        <dbReference type="ChEBI" id="CHEBI:33019"/>
        <dbReference type="ChEBI" id="CHEBI:43474"/>
        <dbReference type="ChEBI" id="CHEBI:57634"/>
        <dbReference type="EC" id="2.7.1.90"/>
    </reaction>
</comment>
<evidence type="ECO:0000256" key="4">
    <source>
        <dbReference type="ARBA" id="ARBA00022723"/>
    </source>
</evidence>
<keyword evidence="7" id="KW-0067">ATP-binding</keyword>
<evidence type="ECO:0000313" key="15">
    <source>
        <dbReference type="Proteomes" id="UP000469724"/>
    </source>
</evidence>
<dbReference type="GO" id="GO:0003872">
    <property type="term" value="F:6-phosphofructokinase activity"/>
    <property type="evidence" value="ECO:0007669"/>
    <property type="project" value="UniProtKB-EC"/>
</dbReference>
<reference evidence="14 15" key="1">
    <citation type="submission" date="2020-02" db="EMBL/GenBank/DDBJ databases">
        <title>Comparative genomics of sulfur disproportionating microorganisms.</title>
        <authorList>
            <person name="Ward L.M."/>
            <person name="Bertran E."/>
            <person name="Johnston D.T."/>
        </authorList>
    </citation>
    <scope>NUCLEOTIDE SEQUENCE [LARGE SCALE GENOMIC DNA]</scope>
    <source>
        <strain evidence="14 15">DSM 3696</strain>
    </source>
</reference>
<sequence>MSDACPFPAIDASIPVLGTAKIPSPLPYCRFMDDTARTRVELTNEDLDEITTPCFAEFEVAGPRGKIYFDSSKAKAAIVTCGGLCPGINDVIRAIVMEAHHNYDIAATLGIRYGLQGFIPSFGHSLMELTPENVSDIHQFGGTMLGSSRGPQEAVDIVDALERFNVSMLFIIGGDGTMRAARRIQEEITARRGKISVIGVPKTIDNDISFVTRSFGFDTAVEKATEAIRCAHTEALGVLNGVGLVKVMGRESGFIAAQATLALKEVNYVLVPEYPFTLHGDHGLLPSLEKRLARRRHAVIVAAEGAGQHLLAASGKKDASGNPVLGDVASLLTSEIDAYFKSKNLPLTLKYIDPSYIIRSVPANANDRVYCGFLGQHAVHAAMAGKTGMVVSKLFGRYVHLPFDLVTRKRKRLNVHSDYWRAVLESTGQHGVTPLPGDEATLCLNKDG</sequence>
<name>A0A7K3NQB5_9BACT</name>
<evidence type="ECO:0000256" key="5">
    <source>
        <dbReference type="ARBA" id="ARBA00022741"/>
    </source>
</evidence>
<dbReference type="PANTHER" id="PTHR45770">
    <property type="entry name" value="ATP-DEPENDENT 6-PHOSPHOFRUCTOKINASE 1"/>
    <property type="match status" value="1"/>
</dbReference>
<comment type="catalytic activity">
    <reaction evidence="11">
        <text>beta-D-fructose 6-phosphate + ATP = beta-D-fructose 1,6-bisphosphate + ADP + H(+)</text>
        <dbReference type="Rhea" id="RHEA:16109"/>
        <dbReference type="ChEBI" id="CHEBI:15378"/>
        <dbReference type="ChEBI" id="CHEBI:30616"/>
        <dbReference type="ChEBI" id="CHEBI:32966"/>
        <dbReference type="ChEBI" id="CHEBI:57634"/>
        <dbReference type="ChEBI" id="CHEBI:456216"/>
        <dbReference type="EC" id="2.7.1.11"/>
    </reaction>
</comment>
<evidence type="ECO:0000256" key="12">
    <source>
        <dbReference type="ARBA" id="ARBA00048072"/>
    </source>
</evidence>
<dbReference type="FunFam" id="3.40.50.450:FF:000002">
    <property type="entry name" value="ATP-dependent 6-phosphofructokinase"/>
    <property type="match status" value="1"/>
</dbReference>
<dbReference type="RefSeq" id="WP_163303451.1">
    <property type="nucleotide sequence ID" value="NZ_JAAGRQ010000097.1"/>
</dbReference>
<keyword evidence="8" id="KW-0460">Magnesium</keyword>
<dbReference type="SUPFAM" id="SSF53784">
    <property type="entry name" value="Phosphofructokinase"/>
    <property type="match status" value="1"/>
</dbReference>
<keyword evidence="9" id="KW-0324">Glycolysis</keyword>
<evidence type="ECO:0000313" key="14">
    <source>
        <dbReference type="EMBL" id="NDY58378.1"/>
    </source>
</evidence>
<evidence type="ECO:0000256" key="8">
    <source>
        <dbReference type="ARBA" id="ARBA00022842"/>
    </source>
</evidence>
<dbReference type="InterPro" id="IPR000023">
    <property type="entry name" value="Phosphofructokinase_dom"/>
</dbReference>
<evidence type="ECO:0000256" key="2">
    <source>
        <dbReference type="ARBA" id="ARBA00003138"/>
    </source>
</evidence>
<keyword evidence="6 14" id="KW-0418">Kinase</keyword>
<comment type="cofactor">
    <cofactor evidence="1">
        <name>Mg(2+)</name>
        <dbReference type="ChEBI" id="CHEBI:18420"/>
    </cofactor>
</comment>
<keyword evidence="15" id="KW-1185">Reference proteome</keyword>
<evidence type="ECO:0000259" key="13">
    <source>
        <dbReference type="Pfam" id="PF00365"/>
    </source>
</evidence>
<dbReference type="GO" id="GO:0047334">
    <property type="term" value="F:diphosphate-fructose-6-phosphate 1-phosphotransferase activity"/>
    <property type="evidence" value="ECO:0007669"/>
    <property type="project" value="UniProtKB-EC"/>
</dbReference>
<proteinExistence type="inferred from homology"/>
<dbReference type="NCBIfam" id="NF005301">
    <property type="entry name" value="PRK06830.1"/>
    <property type="match status" value="1"/>
</dbReference>
<dbReference type="Gene3D" id="3.40.50.450">
    <property type="match status" value="1"/>
</dbReference>